<evidence type="ECO:0000256" key="1">
    <source>
        <dbReference type="SAM" id="SignalP"/>
    </source>
</evidence>
<evidence type="ECO:0000313" key="3">
    <source>
        <dbReference type="Proteomes" id="UP001337681"/>
    </source>
</evidence>
<feature type="chain" id="PRO_5047338369" description="Outer membrane protein beta-barrel domain-containing protein" evidence="1">
    <location>
        <begin position="19"/>
        <end position="295"/>
    </location>
</feature>
<keyword evidence="3" id="KW-1185">Reference proteome</keyword>
<gene>
    <name evidence="2" type="ORF">VRU49_01215</name>
</gene>
<dbReference type="RefSeq" id="WP_330144944.1">
    <property type="nucleotide sequence ID" value="NZ_JAZDQU010000001.1"/>
</dbReference>
<feature type="signal peptide" evidence="1">
    <location>
        <begin position="1"/>
        <end position="18"/>
    </location>
</feature>
<organism evidence="2 3">
    <name type="scientific">Pedobacter flavus</name>
    <dbReference type="NCBI Taxonomy" id="3113906"/>
    <lineage>
        <taxon>Bacteria</taxon>
        <taxon>Pseudomonadati</taxon>
        <taxon>Bacteroidota</taxon>
        <taxon>Sphingobacteriia</taxon>
        <taxon>Sphingobacteriales</taxon>
        <taxon>Sphingobacteriaceae</taxon>
        <taxon>Pedobacter</taxon>
    </lineage>
</organism>
<accession>A0ABU7GYK5</accession>
<protein>
    <recommendedName>
        <fullName evidence="4">Outer membrane protein beta-barrel domain-containing protein</fullName>
    </recommendedName>
</protein>
<evidence type="ECO:0000313" key="2">
    <source>
        <dbReference type="EMBL" id="MEE1884025.1"/>
    </source>
</evidence>
<comment type="caution">
    <text evidence="2">The sequence shown here is derived from an EMBL/GenBank/DDBJ whole genome shotgun (WGS) entry which is preliminary data.</text>
</comment>
<dbReference type="EMBL" id="JAZDQU010000001">
    <property type="protein sequence ID" value="MEE1884025.1"/>
    <property type="molecule type" value="Genomic_DNA"/>
</dbReference>
<proteinExistence type="predicted"/>
<evidence type="ECO:0008006" key="4">
    <source>
        <dbReference type="Google" id="ProtNLM"/>
    </source>
</evidence>
<name>A0ABU7GYK5_9SPHI</name>
<sequence>MKYVLTILTMLFIGRAHAQETQNTIISQQQSGTSIFNPKLKPLESRKGKWYVFYGYNFSWYAPSDIRFKGKGYDFTLMDVKAKDRPSKLSLDYVNPMQITTPQVNIRFGYFLNDTYSISFGWDHMKYVMVIPQNVAIKGYIDPVVSEPGIPTGKYAGNYNGERIDVDATMLTFEHTDGYNYVSVEVERQDDIWIAKNQKNRLTMETGVGVGTIIPRTDAKFFGVGENHFWNFAGYGASIQGGLKFHITKGLYLQNTLKAGWSRLNNIRTTGRNDFDKASQNISYLQNYTVIGYQF</sequence>
<dbReference type="Proteomes" id="UP001337681">
    <property type="component" value="Unassembled WGS sequence"/>
</dbReference>
<reference evidence="2 3" key="1">
    <citation type="submission" date="2024-01" db="EMBL/GenBank/DDBJ databases">
        <title>Pedobacter sp. nov., isolated from oil-contaminated soil.</title>
        <authorList>
            <person name="Le N.T.T."/>
        </authorList>
    </citation>
    <scope>NUCLEOTIDE SEQUENCE [LARGE SCALE GENOMIC DNA]</scope>
    <source>
        <strain evidence="2 3">VNH31</strain>
    </source>
</reference>
<keyword evidence="1" id="KW-0732">Signal</keyword>